<protein>
    <submittedName>
        <fullName evidence="1">Nitroreductase family deazaflavin-dependent oxidoreductase</fullName>
    </submittedName>
</protein>
<dbReference type="SUPFAM" id="SSF50475">
    <property type="entry name" value="FMN-binding split barrel"/>
    <property type="match status" value="1"/>
</dbReference>
<dbReference type="EMBL" id="JACKTY010000049">
    <property type="protein sequence ID" value="MCV7230314.1"/>
    <property type="molecule type" value="Genomic_DNA"/>
</dbReference>
<evidence type="ECO:0000313" key="2">
    <source>
        <dbReference type="Proteomes" id="UP001526201"/>
    </source>
</evidence>
<reference evidence="1 2" key="1">
    <citation type="journal article" date="2022" name="BMC Genomics">
        <title>Comparative genome analysis of mycobacteria focusing on tRNA and non-coding RNA.</title>
        <authorList>
            <person name="Behra P.R.K."/>
            <person name="Pettersson B.M.F."/>
            <person name="Ramesh M."/>
            <person name="Das S."/>
            <person name="Dasgupta S."/>
            <person name="Kirsebom L.A."/>
        </authorList>
    </citation>
    <scope>NUCLEOTIDE SEQUENCE [LARGE SCALE GENOMIC DNA]</scope>
    <source>
        <strain evidence="1 2">DSM 44078</strain>
    </source>
</reference>
<dbReference type="Pfam" id="PF04075">
    <property type="entry name" value="F420H2_quin_red"/>
    <property type="match status" value="1"/>
</dbReference>
<dbReference type="InterPro" id="IPR012349">
    <property type="entry name" value="Split_barrel_FMN-bd"/>
</dbReference>
<comment type="caution">
    <text evidence="1">The sequence shown here is derived from an EMBL/GenBank/DDBJ whole genome shotgun (WGS) entry which is preliminary data.</text>
</comment>
<evidence type="ECO:0000313" key="1">
    <source>
        <dbReference type="EMBL" id="MCV7230314.1"/>
    </source>
</evidence>
<name>A0ABT3CLK2_9MYCO</name>
<sequence length="130" mass="14115">MAYLKPPWFTAKIFNKVAMATGVSGCETLTVTRRSGAHQQIPVITVDVGGTKYLVSTRGESQWVKNVRATPTVILTTQVGAVPYLSAEVPVDQREPVLAAYRSKAGKTVEGYFRKLPNPADHPVFTLTPA</sequence>
<dbReference type="RefSeq" id="WP_264071577.1">
    <property type="nucleotide sequence ID" value="NZ_JACKTY010000049.1"/>
</dbReference>
<dbReference type="Proteomes" id="UP001526201">
    <property type="component" value="Unassembled WGS sequence"/>
</dbReference>
<organism evidence="1 2">
    <name type="scientific">Mycolicibacterium komossense</name>
    <dbReference type="NCBI Taxonomy" id="1779"/>
    <lineage>
        <taxon>Bacteria</taxon>
        <taxon>Bacillati</taxon>
        <taxon>Actinomycetota</taxon>
        <taxon>Actinomycetes</taxon>
        <taxon>Mycobacteriales</taxon>
        <taxon>Mycobacteriaceae</taxon>
        <taxon>Mycolicibacterium</taxon>
    </lineage>
</organism>
<gene>
    <name evidence="1" type="ORF">H7J73_30325</name>
</gene>
<dbReference type="InterPro" id="IPR004378">
    <property type="entry name" value="F420H2_quin_Rdtase"/>
</dbReference>
<proteinExistence type="predicted"/>
<keyword evidence="2" id="KW-1185">Reference proteome</keyword>
<dbReference type="Gene3D" id="2.30.110.10">
    <property type="entry name" value="Electron Transport, Fmn-binding Protein, Chain A"/>
    <property type="match status" value="1"/>
</dbReference>
<accession>A0ABT3CLK2</accession>